<evidence type="ECO:0000256" key="1">
    <source>
        <dbReference type="SAM" id="Phobius"/>
    </source>
</evidence>
<dbReference type="Proteomes" id="UP001596337">
    <property type="component" value="Unassembled WGS sequence"/>
</dbReference>
<evidence type="ECO:0000313" key="3">
    <source>
        <dbReference type="Proteomes" id="UP001596337"/>
    </source>
</evidence>
<keyword evidence="1" id="KW-0472">Membrane</keyword>
<sequence length="108" mass="11564">MTEGDLVKPNHKHAVDELSVLYERNEHTTRIGYCALVLFGLALVVGAFTALFSDSSGAATPLFYGALFLAIAWLAVKAITVQINRATSAIVRTMRRTVADAPAENADG</sequence>
<name>A0ABW2C6E8_9PSEU</name>
<feature type="transmembrane region" description="Helical" evidence="1">
    <location>
        <begin position="58"/>
        <end position="76"/>
    </location>
</feature>
<proteinExistence type="predicted"/>
<comment type="caution">
    <text evidence="2">The sequence shown here is derived from an EMBL/GenBank/DDBJ whole genome shotgun (WGS) entry which is preliminary data.</text>
</comment>
<organism evidence="2 3">
    <name type="scientific">Haloechinothrix salitolerans</name>
    <dbReference type="NCBI Taxonomy" id="926830"/>
    <lineage>
        <taxon>Bacteria</taxon>
        <taxon>Bacillati</taxon>
        <taxon>Actinomycetota</taxon>
        <taxon>Actinomycetes</taxon>
        <taxon>Pseudonocardiales</taxon>
        <taxon>Pseudonocardiaceae</taxon>
        <taxon>Haloechinothrix</taxon>
    </lineage>
</organism>
<accession>A0ABW2C6E8</accession>
<evidence type="ECO:0008006" key="4">
    <source>
        <dbReference type="Google" id="ProtNLM"/>
    </source>
</evidence>
<evidence type="ECO:0000313" key="2">
    <source>
        <dbReference type="EMBL" id="MFC6870277.1"/>
    </source>
</evidence>
<keyword evidence="1" id="KW-0812">Transmembrane</keyword>
<dbReference type="EMBL" id="JBHSXX010000001">
    <property type="protein sequence ID" value="MFC6870277.1"/>
    <property type="molecule type" value="Genomic_DNA"/>
</dbReference>
<keyword evidence="3" id="KW-1185">Reference proteome</keyword>
<dbReference type="RefSeq" id="WP_345389660.1">
    <property type="nucleotide sequence ID" value="NZ_BAABLA010000002.1"/>
</dbReference>
<gene>
    <name evidence="2" type="ORF">ACFQGD_24365</name>
</gene>
<reference evidence="3" key="1">
    <citation type="journal article" date="2019" name="Int. J. Syst. Evol. Microbiol.">
        <title>The Global Catalogue of Microorganisms (GCM) 10K type strain sequencing project: providing services to taxonomists for standard genome sequencing and annotation.</title>
        <authorList>
            <consortium name="The Broad Institute Genomics Platform"/>
            <consortium name="The Broad Institute Genome Sequencing Center for Infectious Disease"/>
            <person name="Wu L."/>
            <person name="Ma J."/>
        </authorList>
    </citation>
    <scope>NUCLEOTIDE SEQUENCE [LARGE SCALE GENOMIC DNA]</scope>
    <source>
        <strain evidence="3">KCTC 32255</strain>
    </source>
</reference>
<keyword evidence="1" id="KW-1133">Transmembrane helix</keyword>
<feature type="transmembrane region" description="Helical" evidence="1">
    <location>
        <begin position="31"/>
        <end position="52"/>
    </location>
</feature>
<protein>
    <recommendedName>
        <fullName evidence="4">Holin-X, holin superfamily III</fullName>
    </recommendedName>
</protein>